<dbReference type="EMBL" id="CM056807">
    <property type="protein sequence ID" value="KAJ8705495.1"/>
    <property type="molecule type" value="Genomic_DNA"/>
</dbReference>
<evidence type="ECO:0000313" key="1">
    <source>
        <dbReference type="EMBL" id="KAJ8705495.1"/>
    </source>
</evidence>
<reference evidence="1" key="1">
    <citation type="submission" date="2023-03" db="EMBL/GenBank/DDBJ databases">
        <title>Chromosome-level genomes of two armyworms, Mythimna separata and Mythimna loreyi, provide insights into the biosynthesis and reception of sex pheromones.</title>
        <authorList>
            <person name="Zhao H."/>
        </authorList>
    </citation>
    <scope>NUCLEOTIDE SEQUENCE</scope>
    <source>
        <strain evidence="1">BeijingLab</strain>
    </source>
</reference>
<dbReference type="Proteomes" id="UP001231649">
    <property type="component" value="Chromosome 31"/>
</dbReference>
<accession>A0ACC2Q0R0</accession>
<gene>
    <name evidence="1" type="ORF">PYW08_012541</name>
</gene>
<protein>
    <submittedName>
        <fullName evidence="1">Uncharacterized protein</fullName>
    </submittedName>
</protein>
<comment type="caution">
    <text evidence="1">The sequence shown here is derived from an EMBL/GenBank/DDBJ whole genome shotgun (WGS) entry which is preliminary data.</text>
</comment>
<sequence length="540" mass="60239">MEESLETLLRRARPRPEPPRKGAVNTLIHYTANFAAWMLPSRLRNWRVPALLPTTETFTQTDQKTAGLRQAPPTSSNSYWIKVLAVLAWVLLGLLVTFVLVYRKATSLMKWAYGDESDESKPVQTKPTEKVVRPRQSGKCVLPAFPKNGSYVIHNAIGATPGETFEYVRMTYICLPDFRILGDKEVFCVDGVWSPIPQCVPFCKLDPDPSVNYHCLVSGSVEGRRKCNLYEPSGTVVKPECNSPNYYSPDTLRFMRCIDGNWDYVATCKPECGRVTPNGVDLMIDGRTAKRGEVPWHVGVYRKTTRPYLQICGGSIVTNRLVISAAHCFWNDVTKQQPASLYAVAAGKIYRPWNNPRDHNAQKSDVKEIKIPARFQGNAANFQEDIALLILTTPFVYHPTVRPVCLNFDLKFDQLQLQPGNFGKVAGWGLTSENGAPSQVLKVVDMPFVSIEECIAKSPPAFREYITSDKMCAGYGNGKALCKGDSGGGLAFPESERGTDRYYLRGIVSTAANNGNLCNSDTVTTFTQILIHEHFVMPYL</sequence>
<keyword evidence="2" id="KW-1185">Reference proteome</keyword>
<proteinExistence type="predicted"/>
<name>A0ACC2Q0R0_9NEOP</name>
<organism evidence="1 2">
    <name type="scientific">Mythimna loreyi</name>
    <dbReference type="NCBI Taxonomy" id="667449"/>
    <lineage>
        <taxon>Eukaryota</taxon>
        <taxon>Metazoa</taxon>
        <taxon>Ecdysozoa</taxon>
        <taxon>Arthropoda</taxon>
        <taxon>Hexapoda</taxon>
        <taxon>Insecta</taxon>
        <taxon>Pterygota</taxon>
        <taxon>Neoptera</taxon>
        <taxon>Endopterygota</taxon>
        <taxon>Lepidoptera</taxon>
        <taxon>Glossata</taxon>
        <taxon>Ditrysia</taxon>
        <taxon>Noctuoidea</taxon>
        <taxon>Noctuidae</taxon>
        <taxon>Noctuinae</taxon>
        <taxon>Hadenini</taxon>
        <taxon>Mythimna</taxon>
    </lineage>
</organism>
<evidence type="ECO:0000313" key="2">
    <source>
        <dbReference type="Proteomes" id="UP001231649"/>
    </source>
</evidence>